<evidence type="ECO:0000259" key="7">
    <source>
        <dbReference type="SMART" id="SM00849"/>
    </source>
</evidence>
<dbReference type="InterPro" id="IPR052159">
    <property type="entry name" value="Competence_DNA_uptake"/>
</dbReference>
<keyword evidence="2" id="KW-1003">Cell membrane</keyword>
<keyword evidence="5 6" id="KW-0472">Membrane</keyword>
<evidence type="ECO:0000313" key="9">
    <source>
        <dbReference type="Proteomes" id="UP000275331"/>
    </source>
</evidence>
<dbReference type="Pfam" id="PF13567">
    <property type="entry name" value="DUF4131"/>
    <property type="match status" value="1"/>
</dbReference>
<dbReference type="EMBL" id="RHXB01000002">
    <property type="protein sequence ID" value="RSE28390.1"/>
    <property type="molecule type" value="Genomic_DNA"/>
</dbReference>
<organism evidence="8 9">
    <name type="scientific">Atlantibacter subterraneus</name>
    <dbReference type="NCBI Taxonomy" id="255519"/>
    <lineage>
        <taxon>Bacteria</taxon>
        <taxon>Pseudomonadati</taxon>
        <taxon>Pseudomonadota</taxon>
        <taxon>Gammaproteobacteria</taxon>
        <taxon>Enterobacterales</taxon>
        <taxon>Enterobacteriaceae</taxon>
        <taxon>Atlantibacter</taxon>
    </lineage>
</organism>
<reference evidence="8 9" key="1">
    <citation type="submission" date="2018-10" db="EMBL/GenBank/DDBJ databases">
        <title>Transmission dynamics of multidrug resistant bacteria on intensive care unit surfaces.</title>
        <authorList>
            <person name="D'Souza A.W."/>
            <person name="Potter R.F."/>
            <person name="Wallace M."/>
            <person name="Shupe A."/>
            <person name="Patel S."/>
            <person name="Sun S."/>
            <person name="Gul D."/>
            <person name="Kwon J.H."/>
            <person name="Andleeb S."/>
            <person name="Burnham C.-A.D."/>
            <person name="Dantas G."/>
        </authorList>
    </citation>
    <scope>NUCLEOTIDE SEQUENCE [LARGE SCALE GENOMIC DNA]</scope>
    <source>
        <strain evidence="8 9">AS_373</strain>
    </source>
</reference>
<feature type="transmembrane region" description="Helical" evidence="6">
    <location>
        <begin position="326"/>
        <end position="345"/>
    </location>
</feature>
<dbReference type="PANTHER" id="PTHR30619:SF1">
    <property type="entry name" value="RECOMBINATION PROTEIN 2"/>
    <property type="match status" value="1"/>
</dbReference>
<evidence type="ECO:0000256" key="5">
    <source>
        <dbReference type="ARBA" id="ARBA00023136"/>
    </source>
</evidence>
<dbReference type="NCBIfam" id="TIGR00361">
    <property type="entry name" value="ComEC_Rec2"/>
    <property type="match status" value="1"/>
</dbReference>
<protein>
    <submittedName>
        <fullName evidence="8">ComEC family protein</fullName>
    </submittedName>
</protein>
<dbReference type="Gene3D" id="3.60.15.10">
    <property type="entry name" value="Ribonuclease Z/Hydroxyacylglutathione hydrolase-like"/>
    <property type="match status" value="1"/>
</dbReference>
<evidence type="ECO:0000256" key="6">
    <source>
        <dbReference type="SAM" id="Phobius"/>
    </source>
</evidence>
<dbReference type="Pfam" id="PF03772">
    <property type="entry name" value="Competence"/>
    <property type="match status" value="1"/>
</dbReference>
<gene>
    <name evidence="8" type="ORF">EGT71_03125</name>
</gene>
<dbReference type="InterPro" id="IPR025405">
    <property type="entry name" value="DUF4131"/>
</dbReference>
<dbReference type="NCBIfam" id="NF008580">
    <property type="entry name" value="PRK11539.1"/>
    <property type="match status" value="1"/>
</dbReference>
<dbReference type="GO" id="GO:0030420">
    <property type="term" value="P:establishment of competence for transformation"/>
    <property type="evidence" value="ECO:0007669"/>
    <property type="project" value="InterPro"/>
</dbReference>
<accession>A0A427V6T0</accession>
<dbReference type="SMART" id="SM00849">
    <property type="entry name" value="Lactamase_B"/>
    <property type="match status" value="1"/>
</dbReference>
<feature type="transmembrane region" description="Helical" evidence="6">
    <location>
        <begin position="357"/>
        <end position="379"/>
    </location>
</feature>
<dbReference type="AlphaFoldDB" id="A0A427V6T0"/>
<evidence type="ECO:0000256" key="1">
    <source>
        <dbReference type="ARBA" id="ARBA00004651"/>
    </source>
</evidence>
<feature type="transmembrane region" description="Helical" evidence="6">
    <location>
        <begin position="221"/>
        <end position="241"/>
    </location>
</feature>
<evidence type="ECO:0000256" key="3">
    <source>
        <dbReference type="ARBA" id="ARBA00022692"/>
    </source>
</evidence>
<dbReference type="OrthoDB" id="9761531at2"/>
<feature type="transmembrane region" description="Helical" evidence="6">
    <location>
        <begin position="253"/>
        <end position="273"/>
    </location>
</feature>
<keyword evidence="4 6" id="KW-1133">Transmembrane helix</keyword>
<name>A0A427V6T0_9ENTR</name>
<dbReference type="InterPro" id="IPR004477">
    <property type="entry name" value="ComEC_N"/>
</dbReference>
<feature type="transmembrane region" description="Helical" evidence="6">
    <location>
        <begin position="303"/>
        <end position="319"/>
    </location>
</feature>
<comment type="subcellular location">
    <subcellularLocation>
        <location evidence="1">Cell membrane</location>
        <topology evidence="1">Multi-pass membrane protein</topology>
    </subcellularLocation>
</comment>
<sequence length="753" mass="83589">MPLIILCWCLLAGTAPLLWLPQLPSLGLLAAIGTAAMLLLIAPGKLALRLALTLLFFCWAVLAARQTLAPLSLIARNQNVTATILQTDGATRHLARITHLDGKWLFPAITVDLPGSYLAEKVCAGQRWDLVVRLKAIHGQLNDGGFDNQRYALSQQRSVMGRIIASQPVDSRCSWRAGFMASVTQSLTSRPWRDVMLALGFGERLAVSDEIKNLMRETGTAHLMAISGLHIGLAGLMGWGIARLLQFAFPVRLINHVFPIIASLAASGVYTWLSGANPPALRTFVAMIVWGALRLSGHNGDPWHVWLCCVTGIVFIDPLTVLSESFWLSVLAVGALLFWYQWVPFTLPKVPRMVKPLLALLHLQAGMALLLLPLQVLLFHGISLTSVAANLLAVPVVTFIAVPLILLAMTANRMGINGAEYFLEYLADRSLAGVFYGLQALPPGWLDIDERFLGLALSPWLLIVLWRLRFQWYTPLLPGIVLLLLSGPLFRQRQDNSWAVHMLDIGHGLAIVIERNGRAMLYDTGNAWPGGDSATQTIIPWLRWHHLVPEGIILSHEHLDHRGGLNSLLKAWPLLPVMSSLGWAGHQPCLRGKTWRWQGLVFTVHWPLQIGANNGNNASCVVKVSDGEQSILLTGDIEADAERQMVKHHWHELRTAVLQVPHHGSKTSSSVILLRAVAGQDALASVARYNAWRLPSRPVMARYKHYDYQWQDTAHAGQITVNFSPKSRFITRFRQQLSPRWYHQWFGVDKDNG</sequence>
<dbReference type="CDD" id="cd07731">
    <property type="entry name" value="ComA-like_MBL-fold"/>
    <property type="match status" value="1"/>
</dbReference>
<feature type="transmembrane region" description="Helical" evidence="6">
    <location>
        <begin position="46"/>
        <end position="64"/>
    </location>
</feature>
<dbReference type="RefSeq" id="WP_125291786.1">
    <property type="nucleotide sequence ID" value="NZ_JAPTZM010000003.1"/>
</dbReference>
<proteinExistence type="predicted"/>
<keyword evidence="3 6" id="KW-0812">Transmembrane</keyword>
<dbReference type="Pfam" id="PF00753">
    <property type="entry name" value="Lactamase_B"/>
    <property type="match status" value="1"/>
</dbReference>
<evidence type="ECO:0000256" key="2">
    <source>
        <dbReference type="ARBA" id="ARBA00022475"/>
    </source>
</evidence>
<dbReference type="InterPro" id="IPR036866">
    <property type="entry name" value="RibonucZ/Hydroxyglut_hydro"/>
</dbReference>
<feature type="domain" description="Metallo-beta-lactamase" evidence="7">
    <location>
        <begin position="507"/>
        <end position="688"/>
    </location>
</feature>
<evidence type="ECO:0000256" key="4">
    <source>
        <dbReference type="ARBA" id="ARBA00022989"/>
    </source>
</evidence>
<dbReference type="InterPro" id="IPR004797">
    <property type="entry name" value="Competence_ComEC/Rec2"/>
</dbReference>
<dbReference type="InterPro" id="IPR035681">
    <property type="entry name" value="ComA-like_MBL"/>
</dbReference>
<feature type="transmembrane region" description="Helical" evidence="6">
    <location>
        <begin position="391"/>
        <end position="411"/>
    </location>
</feature>
<evidence type="ECO:0000313" key="8">
    <source>
        <dbReference type="EMBL" id="RSE28390.1"/>
    </source>
</evidence>
<dbReference type="NCBIfam" id="TIGR00360">
    <property type="entry name" value="ComEC_N-term"/>
    <property type="match status" value="1"/>
</dbReference>
<comment type="caution">
    <text evidence="8">The sequence shown here is derived from an EMBL/GenBank/DDBJ whole genome shotgun (WGS) entry which is preliminary data.</text>
</comment>
<dbReference type="SUPFAM" id="SSF56281">
    <property type="entry name" value="Metallo-hydrolase/oxidoreductase"/>
    <property type="match status" value="1"/>
</dbReference>
<dbReference type="InterPro" id="IPR001279">
    <property type="entry name" value="Metallo-B-lactamas"/>
</dbReference>
<dbReference type="Proteomes" id="UP000275331">
    <property type="component" value="Unassembled WGS sequence"/>
</dbReference>
<dbReference type="PANTHER" id="PTHR30619">
    <property type="entry name" value="DNA INTERNALIZATION/COMPETENCE PROTEIN COMEC/REC2"/>
    <property type="match status" value="1"/>
</dbReference>
<dbReference type="GO" id="GO:0005886">
    <property type="term" value="C:plasma membrane"/>
    <property type="evidence" value="ECO:0007669"/>
    <property type="project" value="UniProtKB-SubCell"/>
</dbReference>